<evidence type="ECO:0000313" key="1">
    <source>
        <dbReference type="EMBL" id="AGX86677.1"/>
    </source>
</evidence>
<keyword evidence="1" id="KW-0378">Hydrolase</keyword>
<dbReference type="AlphaFoldDB" id="U5N5P2"/>
<sequence length="395" mass="43503">MTLRYTLRDENGKILLIKGQTIEYPAQLQGLRTRRAIYVEIDESDEGVRAVMSGISALNLAGAPIKDFSKYLSMRKTSKHDEHSPATIVQLWSDIEAKLGVLLGSIRTPTEFVERIGVLEEQTTQLLTQNSDAALFLLFHRAVTHYGGYSALHSLLCGCLTCALSRIFLLEEEQRVSLVRAALTMNVAMTHLQDLLALQKTAPTPPQRRDIDRHPTIGKELLEAAGVTDPVWLELVATHHTAPNEPGNFGQWPVVPKLNKILQTVDRYTAAMSPRKSRIGRTARDSVRSVVVREGSSKHDEVGTALVSLLGLSPPGTFVRLSNGEIAVVLRRGGRPAEPVIASILNRSDDVIAEPRVRDTARDGLTIESTLPAHAVRVSLNPESMLRLIPRGYSQ</sequence>
<keyword evidence="2" id="KW-1185">Reference proteome</keyword>
<dbReference type="Gene3D" id="1.10.3210.10">
    <property type="entry name" value="Hypothetical protein af1432"/>
    <property type="match status" value="1"/>
</dbReference>
<dbReference type="STRING" id="946483.Cenrod_0564"/>
<reference evidence="1 2" key="1">
    <citation type="journal article" date="2013" name="Genome Biol.">
        <title>Genomic analysis reveals key aspects of prokaryotic symbiosis in the phototrophic consortium "Chlorochromatium aggregatum".</title>
        <authorList>
            <person name="Liu Z."/>
            <person name="Muller J."/>
            <person name="Li T."/>
            <person name="Alvey R.M."/>
            <person name="Vogl K."/>
            <person name="Frigaard N.U."/>
            <person name="Rockwell N.C."/>
            <person name="Boyd E.S."/>
            <person name="Tomsho L.P."/>
            <person name="Schuster S.C."/>
            <person name="Henke P."/>
            <person name="Rohde M."/>
            <person name="Overmann J."/>
            <person name="Bryant D.A."/>
        </authorList>
    </citation>
    <scope>NUCLEOTIDE SEQUENCE [LARGE SCALE GENOMIC DNA]</scope>
    <source>
        <strain evidence="1">CR</strain>
    </source>
</reference>
<proteinExistence type="predicted"/>
<dbReference type="eggNOG" id="COG2206">
    <property type="taxonomic scope" value="Bacteria"/>
</dbReference>
<organism evidence="1 2">
    <name type="scientific">Candidatus Symbiobacter mobilis CR</name>
    <dbReference type="NCBI Taxonomy" id="946483"/>
    <lineage>
        <taxon>Bacteria</taxon>
        <taxon>Pseudomonadati</taxon>
        <taxon>Pseudomonadota</taxon>
        <taxon>Betaproteobacteria</taxon>
        <taxon>Burkholderiales</taxon>
        <taxon>Comamonadaceae</taxon>
    </lineage>
</organism>
<accession>U5N5P2</accession>
<name>U5N5P2_9BURK</name>
<protein>
    <submittedName>
        <fullName evidence="1">Metal-dependent phosphohydrolase</fullName>
    </submittedName>
</protein>
<dbReference type="KEGG" id="cbx:Cenrod_0564"/>
<gene>
    <name evidence="1" type="ORF">Cenrod_0564</name>
</gene>
<dbReference type="Proteomes" id="UP000017184">
    <property type="component" value="Chromosome"/>
</dbReference>
<dbReference type="GO" id="GO:0016787">
    <property type="term" value="F:hydrolase activity"/>
    <property type="evidence" value="ECO:0007669"/>
    <property type="project" value="UniProtKB-KW"/>
</dbReference>
<evidence type="ECO:0000313" key="2">
    <source>
        <dbReference type="Proteomes" id="UP000017184"/>
    </source>
</evidence>
<dbReference type="HOGENOM" id="CLU_000445_92_1_4"/>
<dbReference type="EMBL" id="CP004885">
    <property type="protein sequence ID" value="AGX86677.1"/>
    <property type="molecule type" value="Genomic_DNA"/>
</dbReference>
<dbReference type="SUPFAM" id="SSF109604">
    <property type="entry name" value="HD-domain/PDEase-like"/>
    <property type="match status" value="1"/>
</dbReference>